<dbReference type="InParanoid" id="Q22W37"/>
<dbReference type="PROSITE" id="PS50893">
    <property type="entry name" value="ABC_TRANSPORTER_2"/>
    <property type="match status" value="2"/>
</dbReference>
<dbReference type="PANTHER" id="PTHR24223">
    <property type="entry name" value="ATP-BINDING CASSETTE SUB-FAMILY C"/>
    <property type="match status" value="1"/>
</dbReference>
<keyword evidence="10" id="KW-0325">Glycoprotein</keyword>
<keyword evidence="15" id="KW-1185">Reference proteome</keyword>
<feature type="transmembrane region" description="Helical" evidence="11">
    <location>
        <begin position="612"/>
        <end position="631"/>
    </location>
</feature>
<comment type="similarity">
    <text evidence="2">Belongs to the ABC transporter superfamily. ABCC family. Conjugate transporter (TC 3.A.1.208) subfamily.</text>
</comment>
<dbReference type="KEGG" id="tet:TTHERM_00160950"/>
<dbReference type="HOGENOM" id="CLU_275514_0_0_1"/>
<dbReference type="STRING" id="312017.Q22W37"/>
<dbReference type="GO" id="GO:0140359">
    <property type="term" value="F:ABC-type transporter activity"/>
    <property type="evidence" value="ECO:0007669"/>
    <property type="project" value="InterPro"/>
</dbReference>
<accession>Q22W37</accession>
<sequence length="1170" mass="135270">MLYFKLVPLLKSILPILMSFGIKVYFRENVLNNLILYTKSNDNTFQSGLIMASMISICQYLMTAFLSFGDFLQLIEGSKMIQNLQKRILKKSIKVNLSSQQKFTRSRISQMINQECKKFDVYYLNLAFVIVIPIQILHSIYILYKNLGWYWIVVASSQLIVFVISFQLSKYNLIYRKKGQEQTHLRASLVQSTSESMRLIKGQNYEDVFYNKLDQIREKELFFIDRMAEMINIKHYLVKFSQPITMTVILLYYIFIDVQTIDIAIIFALEQSFWAVRQGLGQFPKFLSSFQDQTIILQQIQEFLNIKELDKSQISQDSQKIFIKTTTNKQDLKTKQLEDSSDNILTATSLIPKYKDGVQLDIDIKLGDIIVIKGPTGSGKSYLLKCLLGEFGGTIHSERKISYVGQDNWLQNKSIKENIILDKEYDQDLFDFVVKCFELDKDFQDFDYVITSSVDNISGGQKQRINLARAFYANNSNLVLLDDSFCSLDKKVMKQIITNILMYFKPNKNIVFTINENELIENCADILIEISQDHQILQIKRKNDKQQNVFVDDKLIQKDIKSLKKPIGKRFIEFKLENAKLLNIDKKANKQEQGFSLFITCFKKYVTIDKIIGVYLVLALVSISLYSLFYFGQQYVLMNWNILSISQNIKILLYLVFCYMDNIVQGFRIYFSKKQGLYASKRIHKLTSSTLLNADYQLYLEETITPHKFQDLLTTQIQGIDFDLSTEMTRIFYASFQIINAICLTLWGSLNDPITLIGIGLFLNQGIKMAKQRISNSQQIQMKIKETNQPIIGYVNECLSGLEYIRIYDLESYILDQFKHLQQKSIIWAQLAYKNAFVNDLKFSTFTFILNFVSLLSCLIGSNPLASLPKATSNSQIDYNTMQAVKCFNNIFVQLISFQYVVDFLQKIQEFNSIEQSQQNQKAEKQVKKIEGEIKFINYSAYYSSEKDQNKAALKNINLEISKGQKVCVVGRTGSGKTSLTLSILNLIHYKDGEIQFDGKKIDGKTIRDNISAIQQENIVMKGTLKENIDTFNLFSSEEDLWKKILQLNLSQILEQNQLILSMKIEEQGKNLSAGQKQIVSLVRALIQDKNIILFDEANSNLDEQNENLMQDILLGRNSTMIFIAHKIKHVSKFDRIIYLENGQITEDGSPKSLLSNQNSKFFKLYNSQS</sequence>
<feature type="domain" description="ABC transporter" evidence="12">
    <location>
        <begin position="934"/>
        <end position="1167"/>
    </location>
</feature>
<evidence type="ECO:0000259" key="13">
    <source>
        <dbReference type="PROSITE" id="PS50929"/>
    </source>
</evidence>
<dbReference type="PROSITE" id="PS50929">
    <property type="entry name" value="ABC_TM1F"/>
    <property type="match status" value="1"/>
</dbReference>
<dbReference type="PANTHER" id="PTHR24223:SF456">
    <property type="entry name" value="MULTIDRUG RESISTANCE-ASSOCIATED PROTEIN LETHAL(2)03659"/>
    <property type="match status" value="1"/>
</dbReference>
<comment type="subcellular location">
    <subcellularLocation>
        <location evidence="1">Cell membrane</location>
        <topology evidence="1">Multi-pass membrane protein</topology>
    </subcellularLocation>
</comment>
<feature type="transmembrane region" description="Helical" evidence="11">
    <location>
        <begin position="149"/>
        <end position="168"/>
    </location>
</feature>
<dbReference type="FunFam" id="3.40.50.300:FF:002145">
    <property type="entry name" value="ABC transporter (MsbA subfamily)"/>
    <property type="match status" value="1"/>
</dbReference>
<evidence type="ECO:0000256" key="11">
    <source>
        <dbReference type="SAM" id="Phobius"/>
    </source>
</evidence>
<dbReference type="InterPro" id="IPR017871">
    <property type="entry name" value="ABC_transporter-like_CS"/>
</dbReference>
<dbReference type="InterPro" id="IPR003439">
    <property type="entry name" value="ABC_transporter-like_ATP-bd"/>
</dbReference>
<feature type="transmembrane region" description="Helical" evidence="11">
    <location>
        <begin position="236"/>
        <end position="255"/>
    </location>
</feature>
<evidence type="ECO:0000256" key="9">
    <source>
        <dbReference type="ARBA" id="ARBA00023136"/>
    </source>
</evidence>
<keyword evidence="3" id="KW-0813">Transport</keyword>
<evidence type="ECO:0000313" key="14">
    <source>
        <dbReference type="EMBL" id="EAR89580.2"/>
    </source>
</evidence>
<dbReference type="SUPFAM" id="SSF90123">
    <property type="entry name" value="ABC transporter transmembrane region"/>
    <property type="match status" value="2"/>
</dbReference>
<dbReference type="GO" id="GO:0016887">
    <property type="term" value="F:ATP hydrolysis activity"/>
    <property type="evidence" value="ECO:0007669"/>
    <property type="project" value="InterPro"/>
</dbReference>
<dbReference type="Proteomes" id="UP000009168">
    <property type="component" value="Unassembled WGS sequence"/>
</dbReference>
<dbReference type="Pfam" id="PF00005">
    <property type="entry name" value="ABC_tran"/>
    <property type="match status" value="2"/>
</dbReference>
<dbReference type="EMBL" id="GG662820">
    <property type="protein sequence ID" value="EAR89580.2"/>
    <property type="molecule type" value="Genomic_DNA"/>
</dbReference>
<evidence type="ECO:0000256" key="1">
    <source>
        <dbReference type="ARBA" id="ARBA00004651"/>
    </source>
</evidence>
<dbReference type="GO" id="GO:0005524">
    <property type="term" value="F:ATP binding"/>
    <property type="evidence" value="ECO:0007669"/>
    <property type="project" value="UniProtKB-KW"/>
</dbReference>
<organism evidence="14 15">
    <name type="scientific">Tetrahymena thermophila (strain SB210)</name>
    <dbReference type="NCBI Taxonomy" id="312017"/>
    <lineage>
        <taxon>Eukaryota</taxon>
        <taxon>Sar</taxon>
        <taxon>Alveolata</taxon>
        <taxon>Ciliophora</taxon>
        <taxon>Intramacronucleata</taxon>
        <taxon>Oligohymenophorea</taxon>
        <taxon>Hymenostomatida</taxon>
        <taxon>Tetrahymenina</taxon>
        <taxon>Tetrahymenidae</taxon>
        <taxon>Tetrahymena</taxon>
    </lineage>
</organism>
<evidence type="ECO:0000259" key="12">
    <source>
        <dbReference type="PROSITE" id="PS50893"/>
    </source>
</evidence>
<feature type="transmembrane region" description="Helical" evidence="11">
    <location>
        <begin position="121"/>
        <end position="143"/>
    </location>
</feature>
<feature type="transmembrane region" description="Helical" evidence="11">
    <location>
        <begin position="45"/>
        <end position="72"/>
    </location>
</feature>
<dbReference type="SUPFAM" id="SSF52540">
    <property type="entry name" value="P-loop containing nucleoside triphosphate hydrolases"/>
    <property type="match status" value="2"/>
</dbReference>
<dbReference type="PROSITE" id="PS00211">
    <property type="entry name" value="ABC_TRANSPORTER_1"/>
    <property type="match status" value="1"/>
</dbReference>
<dbReference type="Pfam" id="PF00664">
    <property type="entry name" value="ABC_membrane"/>
    <property type="match status" value="2"/>
</dbReference>
<evidence type="ECO:0000256" key="3">
    <source>
        <dbReference type="ARBA" id="ARBA00022448"/>
    </source>
</evidence>
<reference evidence="15" key="1">
    <citation type="journal article" date="2006" name="PLoS Biol.">
        <title>Macronuclear genome sequence of the ciliate Tetrahymena thermophila, a model eukaryote.</title>
        <authorList>
            <person name="Eisen J.A."/>
            <person name="Coyne R.S."/>
            <person name="Wu M."/>
            <person name="Wu D."/>
            <person name="Thiagarajan M."/>
            <person name="Wortman J.R."/>
            <person name="Badger J.H."/>
            <person name="Ren Q."/>
            <person name="Amedeo P."/>
            <person name="Jones K.M."/>
            <person name="Tallon L.J."/>
            <person name="Delcher A.L."/>
            <person name="Salzberg S.L."/>
            <person name="Silva J.C."/>
            <person name="Haas B.J."/>
            <person name="Majoros W.H."/>
            <person name="Farzad M."/>
            <person name="Carlton J.M."/>
            <person name="Smith R.K. Jr."/>
            <person name="Garg J."/>
            <person name="Pearlman R.E."/>
            <person name="Karrer K.M."/>
            <person name="Sun L."/>
            <person name="Manning G."/>
            <person name="Elde N.C."/>
            <person name="Turkewitz A.P."/>
            <person name="Asai D.J."/>
            <person name="Wilkes D.E."/>
            <person name="Wang Y."/>
            <person name="Cai H."/>
            <person name="Collins K."/>
            <person name="Stewart B.A."/>
            <person name="Lee S.R."/>
            <person name="Wilamowska K."/>
            <person name="Weinberg Z."/>
            <person name="Ruzzo W.L."/>
            <person name="Wloga D."/>
            <person name="Gaertig J."/>
            <person name="Frankel J."/>
            <person name="Tsao C.-C."/>
            <person name="Gorovsky M.A."/>
            <person name="Keeling P.J."/>
            <person name="Waller R.F."/>
            <person name="Patron N.J."/>
            <person name="Cherry J.M."/>
            <person name="Stover N.A."/>
            <person name="Krieger C.J."/>
            <person name="del Toro C."/>
            <person name="Ryder H.F."/>
            <person name="Williamson S.C."/>
            <person name="Barbeau R.A."/>
            <person name="Hamilton E.P."/>
            <person name="Orias E."/>
        </authorList>
    </citation>
    <scope>NUCLEOTIDE SEQUENCE [LARGE SCALE GENOMIC DNA]</scope>
    <source>
        <strain evidence="15">SB210</strain>
    </source>
</reference>
<evidence type="ECO:0000256" key="2">
    <source>
        <dbReference type="ARBA" id="ARBA00009726"/>
    </source>
</evidence>
<dbReference type="SMART" id="SM00382">
    <property type="entry name" value="AAA"/>
    <property type="match status" value="2"/>
</dbReference>
<dbReference type="InterPro" id="IPR027417">
    <property type="entry name" value="P-loop_NTPase"/>
</dbReference>
<keyword evidence="4" id="KW-1003">Cell membrane</keyword>
<dbReference type="OrthoDB" id="6500128at2759"/>
<keyword evidence="8 11" id="KW-1133">Transmembrane helix</keyword>
<protein>
    <submittedName>
        <fullName evidence="14">ATP-binding ABC transporter</fullName>
    </submittedName>
</protein>
<evidence type="ECO:0000256" key="7">
    <source>
        <dbReference type="ARBA" id="ARBA00022840"/>
    </source>
</evidence>
<feature type="domain" description="ABC transmembrane type-1" evidence="13">
    <location>
        <begin position="9"/>
        <end position="292"/>
    </location>
</feature>
<dbReference type="Gene3D" id="3.40.50.300">
    <property type="entry name" value="P-loop containing nucleotide triphosphate hydrolases"/>
    <property type="match status" value="2"/>
</dbReference>
<dbReference type="RefSeq" id="XP_001009825.2">
    <property type="nucleotide sequence ID" value="XM_001009825.2"/>
</dbReference>
<feature type="transmembrane region" description="Helical" evidence="11">
    <location>
        <begin position="651"/>
        <end position="671"/>
    </location>
</feature>
<keyword evidence="6" id="KW-0547">Nucleotide-binding</keyword>
<evidence type="ECO:0000256" key="8">
    <source>
        <dbReference type="ARBA" id="ARBA00022989"/>
    </source>
</evidence>
<feature type="domain" description="ABC transporter" evidence="12">
    <location>
        <begin position="332"/>
        <end position="558"/>
    </location>
</feature>
<dbReference type="AlphaFoldDB" id="Q22W37"/>
<dbReference type="InterPro" id="IPR011527">
    <property type="entry name" value="ABC1_TM_dom"/>
</dbReference>
<evidence type="ECO:0000256" key="5">
    <source>
        <dbReference type="ARBA" id="ARBA00022692"/>
    </source>
</evidence>
<evidence type="ECO:0000313" key="15">
    <source>
        <dbReference type="Proteomes" id="UP000009168"/>
    </source>
</evidence>
<dbReference type="InterPro" id="IPR050173">
    <property type="entry name" value="ABC_transporter_C-like"/>
</dbReference>
<keyword evidence="9 11" id="KW-0472">Membrane</keyword>
<dbReference type="InterPro" id="IPR003593">
    <property type="entry name" value="AAA+_ATPase"/>
</dbReference>
<evidence type="ECO:0000256" key="4">
    <source>
        <dbReference type="ARBA" id="ARBA00022475"/>
    </source>
</evidence>
<evidence type="ECO:0000256" key="10">
    <source>
        <dbReference type="ARBA" id="ARBA00023180"/>
    </source>
</evidence>
<dbReference type="InterPro" id="IPR036640">
    <property type="entry name" value="ABC1_TM_sf"/>
</dbReference>
<keyword evidence="5 11" id="KW-0812">Transmembrane</keyword>
<dbReference type="GO" id="GO:0005886">
    <property type="term" value="C:plasma membrane"/>
    <property type="evidence" value="ECO:0007669"/>
    <property type="project" value="UniProtKB-SubCell"/>
</dbReference>
<evidence type="ECO:0000256" key="6">
    <source>
        <dbReference type="ARBA" id="ARBA00022741"/>
    </source>
</evidence>
<proteinExistence type="inferred from homology"/>
<name>Q22W37_TETTS</name>
<dbReference type="Gene3D" id="1.20.1560.10">
    <property type="entry name" value="ABC transporter type 1, transmembrane domain"/>
    <property type="match status" value="2"/>
</dbReference>
<dbReference type="eggNOG" id="KOG0054">
    <property type="taxonomic scope" value="Eukaryota"/>
</dbReference>
<gene>
    <name evidence="14" type="ORF">TTHERM_00160950</name>
</gene>
<dbReference type="GeneID" id="7833969"/>
<keyword evidence="7 14" id="KW-0067">ATP-binding</keyword>